<organism evidence="5 6">
    <name type="scientific">Cytospora paraplurivora</name>
    <dbReference type="NCBI Taxonomy" id="2898453"/>
    <lineage>
        <taxon>Eukaryota</taxon>
        <taxon>Fungi</taxon>
        <taxon>Dikarya</taxon>
        <taxon>Ascomycota</taxon>
        <taxon>Pezizomycotina</taxon>
        <taxon>Sordariomycetes</taxon>
        <taxon>Sordariomycetidae</taxon>
        <taxon>Diaporthales</taxon>
        <taxon>Cytosporaceae</taxon>
        <taxon>Cytospora</taxon>
    </lineage>
</organism>
<keyword evidence="4" id="KW-0408">Iron</keyword>
<dbReference type="InterPro" id="IPR050529">
    <property type="entry name" value="CYP450_sterol_14alpha_dmase"/>
</dbReference>
<dbReference type="Gene3D" id="1.10.630.10">
    <property type="entry name" value="Cytochrome P450"/>
    <property type="match status" value="1"/>
</dbReference>
<dbReference type="GO" id="GO:0020037">
    <property type="term" value="F:heme binding"/>
    <property type="evidence" value="ECO:0007669"/>
    <property type="project" value="InterPro"/>
</dbReference>
<dbReference type="AlphaFoldDB" id="A0AAN9U514"/>
<sequence>MLGSSNIVRFYMGTIPVYLVAGEHNVHSAFERSHKLGNERVMVDRAFPILYRMSKKDVQRFAKDKSGRGRLPAPGSESTPHDHRYWHAYEHVHSEYLSKGKHLKPIIEAYQQQLSRDLDERYPANEWVNVNIVEFCRYEVTKCAISTLFGPKVFETSPDILDAFWDLDERIFILTLGFPRWLYSAPYQARDRFLAMIEKYLASATAGFDWDGPDSEAYWEPHFGARVCREIVKWFRDAGFGDQTVPAALGALLFAQNSNTIPTTMWALMEIFNDAALLQAVREEIKSAYITDPGTPPRTVDIQKVVNLPLLQSIFTEVLRLHINFNVIRNVNEAVTLEGHQLRKGDMLQVPMLPAHFDESVWGVEGHPASDFWAERHIKYEKVLGDAGNVIRKPTFSTAGKTDYYFPFGTLDPSGADVANN</sequence>
<keyword evidence="2" id="KW-0349">Heme</keyword>
<evidence type="ECO:0000313" key="5">
    <source>
        <dbReference type="EMBL" id="KAK7739669.1"/>
    </source>
</evidence>
<keyword evidence="3" id="KW-0479">Metal-binding</keyword>
<comment type="caution">
    <text evidence="5">The sequence shown here is derived from an EMBL/GenBank/DDBJ whole genome shotgun (WGS) entry which is preliminary data.</text>
</comment>
<dbReference type="PANTHER" id="PTHR24304:SF2">
    <property type="entry name" value="24-HYDROXYCHOLESTEROL 7-ALPHA-HYDROXYLASE"/>
    <property type="match status" value="1"/>
</dbReference>
<dbReference type="PANTHER" id="PTHR24304">
    <property type="entry name" value="CYTOCHROME P450 FAMILY 7"/>
    <property type="match status" value="1"/>
</dbReference>
<protein>
    <recommendedName>
        <fullName evidence="7">Cytochrome P450</fullName>
    </recommendedName>
</protein>
<evidence type="ECO:0008006" key="7">
    <source>
        <dbReference type="Google" id="ProtNLM"/>
    </source>
</evidence>
<evidence type="ECO:0000313" key="6">
    <source>
        <dbReference type="Proteomes" id="UP001320245"/>
    </source>
</evidence>
<dbReference type="InterPro" id="IPR036396">
    <property type="entry name" value="Cyt_P450_sf"/>
</dbReference>
<dbReference type="EMBL" id="JAJSPL020000022">
    <property type="protein sequence ID" value="KAK7739669.1"/>
    <property type="molecule type" value="Genomic_DNA"/>
</dbReference>
<proteinExistence type="inferred from homology"/>
<accession>A0AAN9U514</accession>
<dbReference type="GO" id="GO:0005506">
    <property type="term" value="F:iron ion binding"/>
    <property type="evidence" value="ECO:0007669"/>
    <property type="project" value="InterPro"/>
</dbReference>
<dbReference type="GO" id="GO:0016705">
    <property type="term" value="F:oxidoreductase activity, acting on paired donors, with incorporation or reduction of molecular oxygen"/>
    <property type="evidence" value="ECO:0007669"/>
    <property type="project" value="InterPro"/>
</dbReference>
<dbReference type="CDD" id="cd11040">
    <property type="entry name" value="CYP7_CYP8-like"/>
    <property type="match status" value="1"/>
</dbReference>
<dbReference type="InterPro" id="IPR001128">
    <property type="entry name" value="Cyt_P450"/>
</dbReference>
<dbReference type="Proteomes" id="UP001320245">
    <property type="component" value="Unassembled WGS sequence"/>
</dbReference>
<evidence type="ECO:0000256" key="3">
    <source>
        <dbReference type="ARBA" id="ARBA00022723"/>
    </source>
</evidence>
<reference evidence="5 6" key="1">
    <citation type="journal article" date="2023" name="PLoS ONE">
        <title>Cytospora paraplurivora sp. nov. isolated from orchards with fruit tree decline syndrome in Ontario, Canada.</title>
        <authorList>
            <person name="Ilyukhin E."/>
            <person name="Nguyen H.D.T."/>
            <person name="Castle A.J."/>
            <person name="Ellouze W."/>
        </authorList>
    </citation>
    <scope>NUCLEOTIDE SEQUENCE [LARGE SCALE GENOMIC DNA]</scope>
    <source>
        <strain evidence="5 6">FDS-564</strain>
    </source>
</reference>
<name>A0AAN9U514_9PEZI</name>
<evidence type="ECO:0000256" key="1">
    <source>
        <dbReference type="ARBA" id="ARBA00010617"/>
    </source>
</evidence>
<comment type="similarity">
    <text evidence="1">Belongs to the cytochrome P450 family.</text>
</comment>
<keyword evidence="6" id="KW-1185">Reference proteome</keyword>
<evidence type="ECO:0000256" key="2">
    <source>
        <dbReference type="ARBA" id="ARBA00022617"/>
    </source>
</evidence>
<dbReference type="GO" id="GO:0008395">
    <property type="term" value="F:steroid hydroxylase activity"/>
    <property type="evidence" value="ECO:0007669"/>
    <property type="project" value="TreeGrafter"/>
</dbReference>
<gene>
    <name evidence="5" type="ORF">SLS53_005636</name>
</gene>
<evidence type="ECO:0000256" key="4">
    <source>
        <dbReference type="ARBA" id="ARBA00023004"/>
    </source>
</evidence>
<dbReference type="Pfam" id="PF00067">
    <property type="entry name" value="p450"/>
    <property type="match status" value="1"/>
</dbReference>
<dbReference type="SUPFAM" id="SSF48264">
    <property type="entry name" value="Cytochrome P450"/>
    <property type="match status" value="1"/>
</dbReference>